<dbReference type="SUPFAM" id="SSF63411">
    <property type="entry name" value="LuxS/MPP-like metallohydrolase"/>
    <property type="match status" value="2"/>
</dbReference>
<name>A0A382AKF6_9ZZZZ</name>
<evidence type="ECO:0000259" key="3">
    <source>
        <dbReference type="Pfam" id="PF05193"/>
    </source>
</evidence>
<dbReference type="InterPro" id="IPR007863">
    <property type="entry name" value="Peptidase_M16_C"/>
</dbReference>
<dbReference type="PANTHER" id="PTHR11851:SF49">
    <property type="entry name" value="MITOCHONDRIAL-PROCESSING PEPTIDASE SUBUNIT ALPHA"/>
    <property type="match status" value="1"/>
</dbReference>
<evidence type="ECO:0008006" key="5">
    <source>
        <dbReference type="Google" id="ProtNLM"/>
    </source>
</evidence>
<dbReference type="InterPro" id="IPR011249">
    <property type="entry name" value="Metalloenz_LuxS/M16"/>
</dbReference>
<dbReference type="Pfam" id="PF05193">
    <property type="entry name" value="Peptidase_M16_C"/>
    <property type="match status" value="1"/>
</dbReference>
<evidence type="ECO:0000313" key="4">
    <source>
        <dbReference type="EMBL" id="SVB01854.1"/>
    </source>
</evidence>
<dbReference type="InterPro" id="IPR011765">
    <property type="entry name" value="Pept_M16_N"/>
</dbReference>
<dbReference type="PROSITE" id="PS00143">
    <property type="entry name" value="INSULINASE"/>
    <property type="match status" value="1"/>
</dbReference>
<dbReference type="InterPro" id="IPR001431">
    <property type="entry name" value="Pept_M16_Zn_BS"/>
</dbReference>
<accession>A0A382AKF6</accession>
<protein>
    <recommendedName>
        <fullName evidence="5">Peptidase M16 N-terminal domain-containing protein</fullName>
    </recommendedName>
</protein>
<dbReference type="InterPro" id="IPR050361">
    <property type="entry name" value="MPP/UQCRC_Complex"/>
</dbReference>
<dbReference type="GO" id="GO:0004222">
    <property type="term" value="F:metalloendopeptidase activity"/>
    <property type="evidence" value="ECO:0007669"/>
    <property type="project" value="InterPro"/>
</dbReference>
<feature type="domain" description="Peptidase M16 C-terminal" evidence="3">
    <location>
        <begin position="188"/>
        <end position="360"/>
    </location>
</feature>
<organism evidence="4">
    <name type="scientific">marine metagenome</name>
    <dbReference type="NCBI Taxonomy" id="408172"/>
    <lineage>
        <taxon>unclassified sequences</taxon>
        <taxon>metagenomes</taxon>
        <taxon>ecological metagenomes</taxon>
    </lineage>
</organism>
<feature type="domain" description="Peptidase M16 N-terminal" evidence="2">
    <location>
        <begin position="35"/>
        <end position="181"/>
    </location>
</feature>
<dbReference type="GO" id="GO:0046872">
    <property type="term" value="F:metal ion binding"/>
    <property type="evidence" value="ECO:0007669"/>
    <property type="project" value="InterPro"/>
</dbReference>
<proteinExistence type="inferred from homology"/>
<sequence length="428" mass="45484">MTEGARTAGPIVGAVEAGQPAPTVRTTYLDDGPTVVSECWEGAHSISVGVWVGVGSRDEPVADAGASHFLEHLMFKGTERRSARSIAELVDGTGGEMNAATGKESTAFYTRLPADSQDMAVDLLGDVLCGPALRAADVETERRVILEELHLQEDDPADVVASLLDEALFPDHGLGREVLGTRESVEALERDGIAAFHDRWYRSPNLVLAAAGVVDHDRLAEQVAAAFAGRGGGEVPERSAPVELPCSNRGLQRPTESVHIAWGWRSFHRHDPRRRALGLGVYVLGGGLSSRLFQAVREDRGLAYNVFAGAHLYSDVGALGVHAATEPGRADELRQVVEAEVAAVAEHGITTDELEIARRGFEGARLMGLEDSGSRMIRLGNGQSLYGRVESLDEFVASLRAIRLDEVNAVLAEALAPAATVAVVGPAV</sequence>
<dbReference type="Pfam" id="PF00675">
    <property type="entry name" value="Peptidase_M16"/>
    <property type="match status" value="1"/>
</dbReference>
<comment type="similarity">
    <text evidence="1">Belongs to the peptidase M16 family.</text>
</comment>
<evidence type="ECO:0000259" key="2">
    <source>
        <dbReference type="Pfam" id="PF00675"/>
    </source>
</evidence>
<reference evidence="4" key="1">
    <citation type="submission" date="2018-05" db="EMBL/GenBank/DDBJ databases">
        <authorList>
            <person name="Lanie J.A."/>
            <person name="Ng W.-L."/>
            <person name="Kazmierczak K.M."/>
            <person name="Andrzejewski T.M."/>
            <person name="Davidsen T.M."/>
            <person name="Wayne K.J."/>
            <person name="Tettelin H."/>
            <person name="Glass J.I."/>
            <person name="Rusch D."/>
            <person name="Podicherti R."/>
            <person name="Tsui H.-C.T."/>
            <person name="Winkler M.E."/>
        </authorList>
    </citation>
    <scope>NUCLEOTIDE SEQUENCE</scope>
</reference>
<dbReference type="AlphaFoldDB" id="A0A382AKF6"/>
<dbReference type="PANTHER" id="PTHR11851">
    <property type="entry name" value="METALLOPROTEASE"/>
    <property type="match status" value="1"/>
</dbReference>
<dbReference type="GO" id="GO:0006508">
    <property type="term" value="P:proteolysis"/>
    <property type="evidence" value="ECO:0007669"/>
    <property type="project" value="InterPro"/>
</dbReference>
<dbReference type="EMBL" id="UINC01025726">
    <property type="protein sequence ID" value="SVB01854.1"/>
    <property type="molecule type" value="Genomic_DNA"/>
</dbReference>
<evidence type="ECO:0000256" key="1">
    <source>
        <dbReference type="ARBA" id="ARBA00007261"/>
    </source>
</evidence>
<gene>
    <name evidence="4" type="ORF">METZ01_LOCUS154708</name>
</gene>
<dbReference type="Gene3D" id="3.30.830.10">
    <property type="entry name" value="Metalloenzyme, LuxS/M16 peptidase-like"/>
    <property type="match status" value="2"/>
</dbReference>